<reference evidence="1" key="1">
    <citation type="submission" date="2023-07" db="EMBL/GenBank/DDBJ databases">
        <title>Black Yeasts Isolated from many extreme environments.</title>
        <authorList>
            <person name="Coleine C."/>
            <person name="Stajich J.E."/>
            <person name="Selbmann L."/>
        </authorList>
    </citation>
    <scope>NUCLEOTIDE SEQUENCE</scope>
    <source>
        <strain evidence="1">CCFEE 5714</strain>
    </source>
</reference>
<sequence>MAHHTLTNFGPRGLLGNDPETAHRMFLDLLQQPRISHWMRVQCNHILSYIADSVESAESYLSGARHVCADFKEARTHLHPDPLRAQMEDMERGFEDAEREIAERKEHPWPEDEREQQPEVETELEGSDDKLEKDEMLREYESDPNENELTSGINEMLLGERGDLAKQPRRTRSPLPNRMEVDSEYTPATVLSAESQQELEGNESETTVGPASPNEAQKH</sequence>
<protein>
    <submittedName>
        <fullName evidence="1">Uncharacterized protein</fullName>
    </submittedName>
</protein>
<organism evidence="1 2">
    <name type="scientific">Vermiconidia calcicola</name>
    <dbReference type="NCBI Taxonomy" id="1690605"/>
    <lineage>
        <taxon>Eukaryota</taxon>
        <taxon>Fungi</taxon>
        <taxon>Dikarya</taxon>
        <taxon>Ascomycota</taxon>
        <taxon>Pezizomycotina</taxon>
        <taxon>Dothideomycetes</taxon>
        <taxon>Dothideomycetidae</taxon>
        <taxon>Mycosphaerellales</taxon>
        <taxon>Extremaceae</taxon>
        <taxon>Vermiconidia</taxon>
    </lineage>
</organism>
<accession>A0ACC3P039</accession>
<dbReference type="Proteomes" id="UP001281147">
    <property type="component" value="Unassembled WGS sequence"/>
</dbReference>
<name>A0ACC3P039_9PEZI</name>
<keyword evidence="2" id="KW-1185">Reference proteome</keyword>
<gene>
    <name evidence="1" type="ORF">LTR37_000294</name>
</gene>
<proteinExistence type="predicted"/>
<evidence type="ECO:0000313" key="2">
    <source>
        <dbReference type="Proteomes" id="UP001281147"/>
    </source>
</evidence>
<evidence type="ECO:0000313" key="1">
    <source>
        <dbReference type="EMBL" id="KAK3726146.1"/>
    </source>
</evidence>
<dbReference type="EMBL" id="JAUTXU010000001">
    <property type="protein sequence ID" value="KAK3726146.1"/>
    <property type="molecule type" value="Genomic_DNA"/>
</dbReference>
<comment type="caution">
    <text evidence="1">The sequence shown here is derived from an EMBL/GenBank/DDBJ whole genome shotgun (WGS) entry which is preliminary data.</text>
</comment>